<organism evidence="9 10">
    <name type="scientific">Miscanthus lutarioriparius</name>
    <dbReference type="NCBI Taxonomy" id="422564"/>
    <lineage>
        <taxon>Eukaryota</taxon>
        <taxon>Viridiplantae</taxon>
        <taxon>Streptophyta</taxon>
        <taxon>Embryophyta</taxon>
        <taxon>Tracheophyta</taxon>
        <taxon>Spermatophyta</taxon>
        <taxon>Magnoliopsida</taxon>
        <taxon>Liliopsida</taxon>
        <taxon>Poales</taxon>
        <taxon>Poaceae</taxon>
        <taxon>PACMAD clade</taxon>
        <taxon>Panicoideae</taxon>
        <taxon>Andropogonodae</taxon>
        <taxon>Andropogoneae</taxon>
        <taxon>Saccharinae</taxon>
        <taxon>Miscanthus</taxon>
    </lineage>
</organism>
<protein>
    <submittedName>
        <fullName evidence="9">Uncharacterized protein</fullName>
    </submittedName>
</protein>
<evidence type="ECO:0000313" key="10">
    <source>
        <dbReference type="Proteomes" id="UP000604825"/>
    </source>
</evidence>
<evidence type="ECO:0000256" key="3">
    <source>
        <dbReference type="ARBA" id="ARBA00022692"/>
    </source>
</evidence>
<sequence>MEPQNYGTERPKSTYAFYFVKIRSSEDPQLREKLMDPQSKFEKEIQARSKIIEAVIRAKKIKMLSARIVHESISLREEKCLANEIKYLEKNRSKVIYNSTIRAKLQDTVDGNEAAQDQVRIIDGIRKEHQAVKSKIKGLEDELRVVDTEIVSIQEDLDAATARKDKAYESLMELRKVRDAELDKFMAQWCNSKAFREEYEKRTISSLNVRQLDRDGRMRIPDY</sequence>
<reference evidence="9" key="1">
    <citation type="submission" date="2020-10" db="EMBL/GenBank/DDBJ databases">
        <authorList>
            <person name="Han B."/>
            <person name="Lu T."/>
            <person name="Zhao Q."/>
            <person name="Huang X."/>
            <person name="Zhao Y."/>
        </authorList>
    </citation>
    <scope>NUCLEOTIDE SEQUENCE</scope>
</reference>
<evidence type="ECO:0000256" key="4">
    <source>
        <dbReference type="ARBA" id="ARBA00022989"/>
    </source>
</evidence>
<dbReference type="EMBL" id="CAJGYO010000003">
    <property type="protein sequence ID" value="CAD6219619.1"/>
    <property type="molecule type" value="Genomic_DNA"/>
</dbReference>
<keyword evidence="10" id="KW-1185">Reference proteome</keyword>
<name>A0A811N7Q0_9POAL</name>
<keyword evidence="4" id="KW-1133">Transmembrane helix</keyword>
<evidence type="ECO:0000256" key="5">
    <source>
        <dbReference type="ARBA" id="ARBA00023054"/>
    </source>
</evidence>
<evidence type="ECO:0000313" key="9">
    <source>
        <dbReference type="EMBL" id="CAD6219619.1"/>
    </source>
</evidence>
<comment type="caution">
    <text evidence="9">The sequence shown here is derived from an EMBL/GenBank/DDBJ whole genome shotgun (WGS) entry which is preliminary data.</text>
</comment>
<proteinExistence type="inferred from homology"/>
<dbReference type="AlphaFoldDB" id="A0A811N7Q0"/>
<evidence type="ECO:0000256" key="2">
    <source>
        <dbReference type="ARBA" id="ARBA00022475"/>
    </source>
</evidence>
<dbReference type="Proteomes" id="UP000604825">
    <property type="component" value="Unassembled WGS sequence"/>
</dbReference>
<evidence type="ECO:0000256" key="8">
    <source>
        <dbReference type="SAM" id="Coils"/>
    </source>
</evidence>
<keyword evidence="5 8" id="KW-0175">Coiled coil</keyword>
<keyword evidence="2" id="KW-1003">Cell membrane</keyword>
<dbReference type="PANTHER" id="PTHR32219:SF2">
    <property type="entry name" value="PROTON PUMP-INTERACTOR 1"/>
    <property type="match status" value="1"/>
</dbReference>
<evidence type="ECO:0000256" key="7">
    <source>
        <dbReference type="ARBA" id="ARBA00038080"/>
    </source>
</evidence>
<comment type="similarity">
    <text evidence="7">Belongs to the plant Proton pump-interactor protein family.</text>
</comment>
<accession>A0A811N7Q0</accession>
<keyword evidence="3" id="KW-0812">Transmembrane</keyword>
<dbReference type="GO" id="GO:0005886">
    <property type="term" value="C:plasma membrane"/>
    <property type="evidence" value="ECO:0007669"/>
    <property type="project" value="UniProtKB-SubCell"/>
</dbReference>
<comment type="subcellular location">
    <subcellularLocation>
        <location evidence="1">Cell membrane</location>
        <topology evidence="1">Single-pass membrane protein</topology>
    </subcellularLocation>
</comment>
<evidence type="ECO:0000256" key="6">
    <source>
        <dbReference type="ARBA" id="ARBA00023136"/>
    </source>
</evidence>
<dbReference type="InterPro" id="IPR055282">
    <property type="entry name" value="PPI1-4"/>
</dbReference>
<evidence type="ECO:0000256" key="1">
    <source>
        <dbReference type="ARBA" id="ARBA00004162"/>
    </source>
</evidence>
<gene>
    <name evidence="9" type="ORF">NCGR_LOCUS13255</name>
</gene>
<dbReference type="PANTHER" id="PTHR32219">
    <property type="entry name" value="RNA-BINDING PROTEIN YLMH-RELATED"/>
    <property type="match status" value="1"/>
</dbReference>
<keyword evidence="6" id="KW-0472">Membrane</keyword>
<feature type="coiled-coil region" evidence="8">
    <location>
        <begin position="122"/>
        <end position="156"/>
    </location>
</feature>
<dbReference type="OrthoDB" id="2195113at2759"/>